<feature type="compositionally biased region" description="Polar residues" evidence="1">
    <location>
        <begin position="60"/>
        <end position="77"/>
    </location>
</feature>
<sequence length="268" mass="29070">MPLRTRRGGARDRVEDSENSKSSSSEPATPTLKSLSPGAGLTPQPRWSARIRPGDRAANASITPPTISPLSNQSLGPRSSDGEDGVEAGDIKDEDVEEGDVEDGEEADDEKSPEDTEQSSASTSSSPESEEYVESPPTQRPAKRRKIGKRTTSSSSSSSSSSSDSPVEEPIFGQLYGDRVRDPGQNRVRKVPAPSKNAKSAPQKAPQVNSGPPPPDYNKPIVFTPYFKRADFVPQPPVTGNEAWAANNVWNEESKQFEKVNLYKLRKY</sequence>
<feature type="compositionally biased region" description="Acidic residues" evidence="1">
    <location>
        <begin position="82"/>
        <end position="117"/>
    </location>
</feature>
<dbReference type="GeneID" id="28824136"/>
<evidence type="ECO:0000256" key="1">
    <source>
        <dbReference type="SAM" id="MobiDB-lite"/>
    </source>
</evidence>
<feature type="compositionally biased region" description="Basic and acidic residues" evidence="1">
    <location>
        <begin position="9"/>
        <end position="19"/>
    </location>
</feature>
<dbReference type="EMBL" id="KQ947408">
    <property type="protein sequence ID" value="KUJ21478.1"/>
    <property type="molecule type" value="Genomic_DNA"/>
</dbReference>
<protein>
    <submittedName>
        <fullName evidence="2">Uncharacterized protein</fullName>
    </submittedName>
</protein>
<evidence type="ECO:0000313" key="3">
    <source>
        <dbReference type="Proteomes" id="UP000070700"/>
    </source>
</evidence>
<dbReference type="InParanoid" id="A0A194XMU6"/>
<proteinExistence type="predicted"/>
<dbReference type="Proteomes" id="UP000070700">
    <property type="component" value="Unassembled WGS sequence"/>
</dbReference>
<dbReference type="AlphaFoldDB" id="A0A194XMU6"/>
<feature type="compositionally biased region" description="Low complexity" evidence="1">
    <location>
        <begin position="153"/>
        <end position="165"/>
    </location>
</feature>
<feature type="region of interest" description="Disordered" evidence="1">
    <location>
        <begin position="1"/>
        <end position="219"/>
    </location>
</feature>
<name>A0A194XMU6_MOLSC</name>
<dbReference type="RefSeq" id="XP_018075833.1">
    <property type="nucleotide sequence ID" value="XM_018214410.1"/>
</dbReference>
<accession>A0A194XMU6</accession>
<feature type="compositionally biased region" description="Low complexity" evidence="1">
    <location>
        <begin position="118"/>
        <end position="127"/>
    </location>
</feature>
<gene>
    <name evidence="2" type="ORF">LY89DRAFT_681969</name>
</gene>
<dbReference type="KEGG" id="psco:LY89DRAFT_681969"/>
<keyword evidence="3" id="KW-1185">Reference proteome</keyword>
<evidence type="ECO:0000313" key="2">
    <source>
        <dbReference type="EMBL" id="KUJ21478.1"/>
    </source>
</evidence>
<reference evidence="2 3" key="1">
    <citation type="submission" date="2015-10" db="EMBL/GenBank/DDBJ databases">
        <title>Full genome of DAOMC 229536 Phialocephala scopiformis, a fungal endophyte of spruce producing the potent anti-insectan compound rugulosin.</title>
        <authorList>
            <consortium name="DOE Joint Genome Institute"/>
            <person name="Walker A.K."/>
            <person name="Frasz S.L."/>
            <person name="Seifert K.A."/>
            <person name="Miller J.D."/>
            <person name="Mondo S.J."/>
            <person name="Labutti K."/>
            <person name="Lipzen A."/>
            <person name="Dockter R."/>
            <person name="Kennedy M."/>
            <person name="Grigoriev I.V."/>
            <person name="Spatafora J.W."/>
        </authorList>
    </citation>
    <scope>NUCLEOTIDE SEQUENCE [LARGE SCALE GENOMIC DNA]</scope>
    <source>
        <strain evidence="2 3">CBS 120377</strain>
    </source>
</reference>
<organism evidence="2 3">
    <name type="scientific">Mollisia scopiformis</name>
    <name type="common">Conifer needle endophyte fungus</name>
    <name type="synonym">Phialocephala scopiformis</name>
    <dbReference type="NCBI Taxonomy" id="149040"/>
    <lineage>
        <taxon>Eukaryota</taxon>
        <taxon>Fungi</taxon>
        <taxon>Dikarya</taxon>
        <taxon>Ascomycota</taxon>
        <taxon>Pezizomycotina</taxon>
        <taxon>Leotiomycetes</taxon>
        <taxon>Helotiales</taxon>
        <taxon>Mollisiaceae</taxon>
        <taxon>Mollisia</taxon>
    </lineage>
</organism>